<evidence type="ECO:0000313" key="5">
    <source>
        <dbReference type="EMBL" id="QHU12502.1"/>
    </source>
</evidence>
<dbReference type="Gene3D" id="2.70.40.10">
    <property type="match status" value="1"/>
</dbReference>
<dbReference type="AlphaFoldDB" id="A0A6C0K387"/>
<comment type="similarity">
    <text evidence="1">Belongs to the dUTPase family.</text>
</comment>
<accession>A0A6C0K387</accession>
<dbReference type="SUPFAM" id="SSF51283">
    <property type="entry name" value="dUTPase-like"/>
    <property type="match status" value="1"/>
</dbReference>
<organism evidence="5">
    <name type="scientific">viral metagenome</name>
    <dbReference type="NCBI Taxonomy" id="1070528"/>
    <lineage>
        <taxon>unclassified sequences</taxon>
        <taxon>metagenomes</taxon>
        <taxon>organismal metagenomes</taxon>
    </lineage>
</organism>
<dbReference type="EC" id="3.6.1.23" evidence="2"/>
<dbReference type="PANTHER" id="PTHR11241">
    <property type="entry name" value="DEOXYURIDINE 5'-TRIPHOSPHATE NUCLEOTIDOHYDROLASE"/>
    <property type="match status" value="1"/>
</dbReference>
<keyword evidence="3" id="KW-0546">Nucleotide metabolism</keyword>
<sequence length="164" mass="17988">MSITYRLELLVTEEGKPFYPSVGTVEKLSDDNAGYDLKVVQDYIPLNKASLLHLGVKGRMLKLTYNNDDVCLEEDSHYTLEARSSIYKTGYMMANSRGIIDKTYRGELMAPIVSVGSEQSCLEKGVRLFQIIAPALGHIAEVVYVDSLPASVRGEGGFGSTGTK</sequence>
<evidence type="ECO:0000256" key="3">
    <source>
        <dbReference type="ARBA" id="ARBA00023080"/>
    </source>
</evidence>
<dbReference type="Pfam" id="PF00692">
    <property type="entry name" value="dUTPase"/>
    <property type="match status" value="1"/>
</dbReference>
<dbReference type="InterPro" id="IPR036157">
    <property type="entry name" value="dUTPase-like_sf"/>
</dbReference>
<dbReference type="GO" id="GO:0006226">
    <property type="term" value="P:dUMP biosynthetic process"/>
    <property type="evidence" value="ECO:0007669"/>
    <property type="project" value="InterPro"/>
</dbReference>
<dbReference type="EMBL" id="MN740801">
    <property type="protein sequence ID" value="QHU12502.1"/>
    <property type="molecule type" value="Genomic_DNA"/>
</dbReference>
<proteinExistence type="inferred from homology"/>
<dbReference type="InterPro" id="IPR008181">
    <property type="entry name" value="dUTPase"/>
</dbReference>
<dbReference type="InterPro" id="IPR029054">
    <property type="entry name" value="dUTPase-like"/>
</dbReference>
<dbReference type="GO" id="GO:0000287">
    <property type="term" value="F:magnesium ion binding"/>
    <property type="evidence" value="ECO:0007669"/>
    <property type="project" value="InterPro"/>
</dbReference>
<protein>
    <recommendedName>
        <fullName evidence="2">dUTP diphosphatase</fullName>
        <ecNumber evidence="2">3.6.1.23</ecNumber>
    </recommendedName>
</protein>
<evidence type="ECO:0000256" key="2">
    <source>
        <dbReference type="ARBA" id="ARBA00012379"/>
    </source>
</evidence>
<feature type="domain" description="dUTPase-like" evidence="4">
    <location>
        <begin position="30"/>
        <end position="162"/>
    </location>
</feature>
<dbReference type="PANTHER" id="PTHR11241:SF0">
    <property type="entry name" value="DEOXYURIDINE 5'-TRIPHOSPHATE NUCLEOTIDOHYDROLASE"/>
    <property type="match status" value="1"/>
</dbReference>
<reference evidence="5" key="1">
    <citation type="journal article" date="2020" name="Nature">
        <title>Giant virus diversity and host interactions through global metagenomics.</title>
        <authorList>
            <person name="Schulz F."/>
            <person name="Roux S."/>
            <person name="Paez-Espino D."/>
            <person name="Jungbluth S."/>
            <person name="Walsh D.A."/>
            <person name="Denef V.J."/>
            <person name="McMahon K.D."/>
            <person name="Konstantinidis K.T."/>
            <person name="Eloe-Fadrosh E.A."/>
            <person name="Kyrpides N.C."/>
            <person name="Woyke T."/>
        </authorList>
    </citation>
    <scope>NUCLEOTIDE SEQUENCE</scope>
    <source>
        <strain evidence="5">GVMAG-S-1101171-110</strain>
    </source>
</reference>
<dbReference type="GO" id="GO:0046081">
    <property type="term" value="P:dUTP catabolic process"/>
    <property type="evidence" value="ECO:0007669"/>
    <property type="project" value="InterPro"/>
</dbReference>
<dbReference type="GO" id="GO:0004170">
    <property type="term" value="F:dUTP diphosphatase activity"/>
    <property type="evidence" value="ECO:0007669"/>
    <property type="project" value="UniProtKB-EC"/>
</dbReference>
<name>A0A6C0K387_9ZZZZ</name>
<evidence type="ECO:0000259" key="4">
    <source>
        <dbReference type="Pfam" id="PF00692"/>
    </source>
</evidence>
<evidence type="ECO:0000256" key="1">
    <source>
        <dbReference type="ARBA" id="ARBA00006581"/>
    </source>
</evidence>